<evidence type="ECO:0000313" key="4">
    <source>
        <dbReference type="EMBL" id="KAF0686229.1"/>
    </source>
</evidence>
<dbReference type="InterPro" id="IPR007052">
    <property type="entry name" value="CS_dom"/>
</dbReference>
<dbReference type="InterPro" id="IPR008978">
    <property type="entry name" value="HSP20-like_chaperone"/>
</dbReference>
<dbReference type="AlphaFoldDB" id="A0A485LK73"/>
<dbReference type="Pfam" id="PF04969">
    <property type="entry name" value="CS"/>
    <property type="match status" value="1"/>
</dbReference>
<dbReference type="SUPFAM" id="SSF48452">
    <property type="entry name" value="TPR-like"/>
    <property type="match status" value="1"/>
</dbReference>
<gene>
    <name evidence="5" type="primary">Aste57867_21934</name>
    <name evidence="4" type="ORF">As57867_021865</name>
    <name evidence="5" type="ORF">ASTE57867_21934</name>
</gene>
<evidence type="ECO:0000313" key="6">
    <source>
        <dbReference type="Proteomes" id="UP000332933"/>
    </source>
</evidence>
<accession>A0A485LK73</accession>
<evidence type="ECO:0000259" key="2">
    <source>
        <dbReference type="PROSITE" id="PS51048"/>
    </source>
</evidence>
<dbReference type="EMBL" id="VJMH01007012">
    <property type="protein sequence ID" value="KAF0686229.1"/>
    <property type="molecule type" value="Genomic_DNA"/>
</dbReference>
<feature type="domain" description="SGS" evidence="2">
    <location>
        <begin position="254"/>
        <end position="347"/>
    </location>
</feature>
<evidence type="ECO:0000313" key="5">
    <source>
        <dbReference type="EMBL" id="VFT98602.1"/>
    </source>
</evidence>
<dbReference type="Gene3D" id="1.25.40.10">
    <property type="entry name" value="Tetratricopeptide repeat domain"/>
    <property type="match status" value="1"/>
</dbReference>
<dbReference type="GO" id="GO:0051087">
    <property type="term" value="F:protein-folding chaperone binding"/>
    <property type="evidence" value="ECO:0007669"/>
    <property type="project" value="InterPro"/>
</dbReference>
<dbReference type="EMBL" id="CAADRA010007038">
    <property type="protein sequence ID" value="VFT98602.1"/>
    <property type="molecule type" value="Genomic_DNA"/>
</dbReference>
<dbReference type="InterPro" id="IPR044563">
    <property type="entry name" value="Sgt1-like"/>
</dbReference>
<dbReference type="PROSITE" id="PS51203">
    <property type="entry name" value="CS"/>
    <property type="match status" value="1"/>
</dbReference>
<dbReference type="Gene3D" id="2.60.40.790">
    <property type="match status" value="1"/>
</dbReference>
<dbReference type="PANTHER" id="PTHR45862">
    <property type="entry name" value="PROTEIN SGT1 HOMOLOG"/>
    <property type="match status" value="1"/>
</dbReference>
<reference evidence="4" key="2">
    <citation type="submission" date="2019-06" db="EMBL/GenBank/DDBJ databases">
        <title>Genomics analysis of Aphanomyces spp. identifies a new class of oomycete effector associated with host adaptation.</title>
        <authorList>
            <person name="Gaulin E."/>
        </authorList>
    </citation>
    <scope>NUCLEOTIDE SEQUENCE</scope>
    <source>
        <strain evidence="4">CBS 578.67</strain>
    </source>
</reference>
<dbReference type="InterPro" id="IPR007699">
    <property type="entry name" value="SGS_dom"/>
</dbReference>
<name>A0A485LK73_9STRA</name>
<keyword evidence="6" id="KW-1185">Reference proteome</keyword>
<dbReference type="InterPro" id="IPR019734">
    <property type="entry name" value="TPR_rpt"/>
</dbReference>
<dbReference type="Proteomes" id="UP000332933">
    <property type="component" value="Unassembled WGS sequence"/>
</dbReference>
<evidence type="ECO:0000256" key="1">
    <source>
        <dbReference type="ARBA" id="ARBA00008509"/>
    </source>
</evidence>
<reference evidence="5 6" key="1">
    <citation type="submission" date="2019-03" db="EMBL/GenBank/DDBJ databases">
        <authorList>
            <person name="Gaulin E."/>
            <person name="Dumas B."/>
        </authorList>
    </citation>
    <scope>NUCLEOTIDE SEQUENCE [LARGE SCALE GENOMIC DNA]</scope>
    <source>
        <strain evidence="5">CBS 568.67</strain>
    </source>
</reference>
<dbReference type="PROSITE" id="PS51048">
    <property type="entry name" value="SGS"/>
    <property type="match status" value="1"/>
</dbReference>
<organism evidence="5 6">
    <name type="scientific">Aphanomyces stellatus</name>
    <dbReference type="NCBI Taxonomy" id="120398"/>
    <lineage>
        <taxon>Eukaryota</taxon>
        <taxon>Sar</taxon>
        <taxon>Stramenopiles</taxon>
        <taxon>Oomycota</taxon>
        <taxon>Saprolegniomycetes</taxon>
        <taxon>Saprolegniales</taxon>
        <taxon>Verrucalvaceae</taxon>
        <taxon>Aphanomyces</taxon>
    </lineage>
</organism>
<dbReference type="SMART" id="SM00028">
    <property type="entry name" value="TPR"/>
    <property type="match status" value="2"/>
</dbReference>
<dbReference type="OrthoDB" id="1898560at2759"/>
<dbReference type="CDD" id="cd06466">
    <property type="entry name" value="p23_CS_SGT1_like"/>
    <property type="match status" value="1"/>
</dbReference>
<evidence type="ECO:0000259" key="3">
    <source>
        <dbReference type="PROSITE" id="PS51203"/>
    </source>
</evidence>
<dbReference type="InterPro" id="IPR011990">
    <property type="entry name" value="TPR-like_helical_dom_sf"/>
</dbReference>
<protein>
    <submittedName>
        <fullName evidence="5">Aste57867_21934 protein</fullName>
    </submittedName>
</protein>
<sequence>MATAAGNAYFVEEEYDLAVKKYTEAVSDSPRDTDALSKRSAAYLKLNQLQPALDDATAALAIEPSLLMAHYRQGVAFFGLEKFRDALKSFSKGKELAGNQEGVLSRFKTWIRKCEAEIEDDEDEDMEVTPAKTIPAAIVAVPVPVKPQFRHEWYQSPTHVTVSVFQKNLKPEDVVVEFHEQHLKVVFTINGETITALDMSLFGAIDTNESSYRISSVKVELKIKKSDASPWDQLERSAAAAAAARAVVTGVVSQQPPKPYASNRDWNKIDKTLTEELEAEKPEGEAAMQKLFADIYAKADENTRRAMNKSFQTSGGTVLSTNWNEVGEKDYEKERPVPDGMQWKKWG</sequence>
<feature type="domain" description="CS" evidence="3">
    <location>
        <begin position="146"/>
        <end position="235"/>
    </location>
</feature>
<comment type="similarity">
    <text evidence="1">Belongs to the SGT1 family.</text>
</comment>
<dbReference type="Pfam" id="PF05002">
    <property type="entry name" value="SGS"/>
    <property type="match status" value="1"/>
</dbReference>
<proteinExistence type="inferred from homology"/>
<dbReference type="SUPFAM" id="SSF49764">
    <property type="entry name" value="HSP20-like chaperones"/>
    <property type="match status" value="1"/>
</dbReference>